<comment type="caution">
    <text evidence="1">The sequence shown here is derived from an EMBL/GenBank/DDBJ whole genome shotgun (WGS) entry which is preliminary data.</text>
</comment>
<dbReference type="Pfam" id="PF10050">
    <property type="entry name" value="DUF2284"/>
    <property type="match status" value="1"/>
</dbReference>
<sequence length="185" mass="20548">MKDFSFLCDIAKECGFANAGIIAVEKIPFDPAFRKACEANQCGRYGKCWTCPPHVGEINELIEKAKGYQWAVVYQSIGQLEDSYDFEGMMAAGETHEKNSREFIQRTKGIWNGDFLHLSAGGCRHCARCAILDEEPCRFPEEALSSLEAYGVAVSQLAPKVGMKYINGANTVTYFGMCLFQDANE</sequence>
<name>A0A9D1FKI4_9FIRM</name>
<evidence type="ECO:0000313" key="1">
    <source>
        <dbReference type="EMBL" id="HIS75377.1"/>
    </source>
</evidence>
<dbReference type="InterPro" id="IPR019271">
    <property type="entry name" value="DUF2284_metal-binding"/>
</dbReference>
<protein>
    <submittedName>
        <fullName evidence="1">DUF2284 domain-containing protein</fullName>
    </submittedName>
</protein>
<accession>A0A9D1FKI4</accession>
<dbReference type="Proteomes" id="UP000824002">
    <property type="component" value="Unassembled WGS sequence"/>
</dbReference>
<evidence type="ECO:0000313" key="2">
    <source>
        <dbReference type="Proteomes" id="UP000824002"/>
    </source>
</evidence>
<proteinExistence type="predicted"/>
<dbReference type="EMBL" id="DVJP01000012">
    <property type="protein sequence ID" value="HIS75377.1"/>
    <property type="molecule type" value="Genomic_DNA"/>
</dbReference>
<organism evidence="1 2">
    <name type="scientific">Candidatus Merdivicinus excrementipullorum</name>
    <dbReference type="NCBI Taxonomy" id="2840867"/>
    <lineage>
        <taxon>Bacteria</taxon>
        <taxon>Bacillati</taxon>
        <taxon>Bacillota</taxon>
        <taxon>Clostridia</taxon>
        <taxon>Eubacteriales</taxon>
        <taxon>Oscillospiraceae</taxon>
        <taxon>Oscillospiraceae incertae sedis</taxon>
        <taxon>Candidatus Merdivicinus</taxon>
    </lineage>
</organism>
<gene>
    <name evidence="1" type="ORF">IAB51_01065</name>
</gene>
<dbReference type="AlphaFoldDB" id="A0A9D1FKI4"/>
<reference evidence="1" key="2">
    <citation type="journal article" date="2021" name="PeerJ">
        <title>Extensive microbial diversity within the chicken gut microbiome revealed by metagenomics and culture.</title>
        <authorList>
            <person name="Gilroy R."/>
            <person name="Ravi A."/>
            <person name="Getino M."/>
            <person name="Pursley I."/>
            <person name="Horton D.L."/>
            <person name="Alikhan N.F."/>
            <person name="Baker D."/>
            <person name="Gharbi K."/>
            <person name="Hall N."/>
            <person name="Watson M."/>
            <person name="Adriaenssens E.M."/>
            <person name="Foster-Nyarko E."/>
            <person name="Jarju S."/>
            <person name="Secka A."/>
            <person name="Antonio M."/>
            <person name="Oren A."/>
            <person name="Chaudhuri R.R."/>
            <person name="La Ragione R."/>
            <person name="Hildebrand F."/>
            <person name="Pallen M.J."/>
        </authorList>
    </citation>
    <scope>NUCLEOTIDE SEQUENCE</scope>
    <source>
        <strain evidence="1">CHK199-13235</strain>
    </source>
</reference>
<reference evidence="1" key="1">
    <citation type="submission" date="2020-10" db="EMBL/GenBank/DDBJ databases">
        <authorList>
            <person name="Gilroy R."/>
        </authorList>
    </citation>
    <scope>NUCLEOTIDE SEQUENCE</scope>
    <source>
        <strain evidence="1">CHK199-13235</strain>
    </source>
</reference>